<evidence type="ECO:0000256" key="1">
    <source>
        <dbReference type="SAM" id="MobiDB-lite"/>
    </source>
</evidence>
<name>A0A2S1GM64_9CAUD</name>
<organism evidence="2 3">
    <name type="scientific">Erwinia phage Cronus</name>
    <dbReference type="NCBI Taxonomy" id="2163633"/>
    <lineage>
        <taxon>Viruses</taxon>
        <taxon>Duplodnaviria</taxon>
        <taxon>Heunggongvirae</taxon>
        <taxon>Uroviricota</taxon>
        <taxon>Caudoviricetes</taxon>
        <taxon>Pantevenvirales</taxon>
        <taxon>Straboviridae</taxon>
        <taxon>Tevenvirinae</taxon>
        <taxon>Risoevirus</taxon>
        <taxon>Risoevirus cronus</taxon>
        <taxon>Roskildevirus cronus</taxon>
    </lineage>
</organism>
<protein>
    <submittedName>
        <fullName evidence="2">Head assembly protein</fullName>
    </submittedName>
</protein>
<dbReference type="Pfam" id="PF11113">
    <property type="entry name" value="Phage_head_chap"/>
    <property type="match status" value="1"/>
</dbReference>
<proteinExistence type="predicted"/>
<dbReference type="Proteomes" id="UP000246316">
    <property type="component" value="Segment"/>
</dbReference>
<accession>A0A2S1GM64</accession>
<feature type="region of interest" description="Disordered" evidence="1">
    <location>
        <begin position="1"/>
        <end position="24"/>
    </location>
</feature>
<reference evidence="2" key="1">
    <citation type="submission" date="2018-03" db="EMBL/GenBank/DDBJ databases">
        <title>Phage therapy in agriculture - a green tech approach to combat plant pathogenic bacteria.</title>
        <authorList>
            <person name="Carstens A.B."/>
            <person name="Djurhuus A.M."/>
            <person name="Hansen L.H."/>
        </authorList>
    </citation>
    <scope>NUCLEOTIDE SEQUENCE [LARGE SCALE GENOMIC DNA]</scope>
</reference>
<dbReference type="EMBL" id="MH059636">
    <property type="protein sequence ID" value="AWD90472.1"/>
    <property type="molecule type" value="Genomic_DNA"/>
</dbReference>
<dbReference type="RefSeq" id="YP_010094980.1">
    <property type="nucleotide sequence ID" value="NC_055743.1"/>
</dbReference>
<evidence type="ECO:0000313" key="2">
    <source>
        <dbReference type="EMBL" id="AWD90472.1"/>
    </source>
</evidence>
<sequence>MKNDNGFDLSGLEKFSEDSSPSGEELKAYEESLRLIKEAMSHVIQEILLTLPDGSAHMVYVNGIKMSETVRGEVEVEFSTPSTERKDELYPHVEDCIKMQLTEHFAKKPKKSWFK</sequence>
<dbReference type="GeneID" id="65112614"/>
<evidence type="ECO:0000313" key="3">
    <source>
        <dbReference type="Proteomes" id="UP000246316"/>
    </source>
</evidence>
<dbReference type="InterPro" id="IPR021049">
    <property type="entry name" value="Phage_T4_Gp40"/>
</dbReference>
<keyword evidence="3" id="KW-1185">Reference proteome</keyword>
<dbReference type="KEGG" id="vg:65112614"/>